<evidence type="ECO:0000256" key="2">
    <source>
        <dbReference type="ARBA" id="ARBA00009387"/>
    </source>
</evidence>
<gene>
    <name evidence="5" type="ORF">SAMN06295937_1001189</name>
</gene>
<dbReference type="Proteomes" id="UP000190044">
    <property type="component" value="Unassembled WGS sequence"/>
</dbReference>
<dbReference type="CDD" id="cd13401">
    <property type="entry name" value="Slt70-like"/>
    <property type="match status" value="1"/>
</dbReference>
<keyword evidence="3" id="KW-0732">Signal</keyword>
<evidence type="ECO:0000256" key="1">
    <source>
        <dbReference type="ARBA" id="ARBA00007734"/>
    </source>
</evidence>
<dbReference type="RefSeq" id="WP_245798494.1">
    <property type="nucleotide sequence ID" value="NZ_FUYP01000001.1"/>
</dbReference>
<comment type="similarity">
    <text evidence="1">Belongs to the transglycosylase Slt family.</text>
</comment>
<dbReference type="PANTHER" id="PTHR37423:SF2">
    <property type="entry name" value="MEMBRANE-BOUND LYTIC MUREIN TRANSGLYCOSYLASE C"/>
    <property type="match status" value="1"/>
</dbReference>
<feature type="domain" description="Transglycosylase SLT" evidence="4">
    <location>
        <begin position="530"/>
        <end position="632"/>
    </location>
</feature>
<dbReference type="EMBL" id="FUYP01000001">
    <property type="protein sequence ID" value="SKB26398.1"/>
    <property type="molecule type" value="Genomic_DNA"/>
</dbReference>
<dbReference type="InterPro" id="IPR008939">
    <property type="entry name" value="Lytic_TGlycosylase_superhlx_U"/>
</dbReference>
<keyword evidence="6" id="KW-1185">Reference proteome</keyword>
<evidence type="ECO:0000313" key="5">
    <source>
        <dbReference type="EMBL" id="SKB26398.1"/>
    </source>
</evidence>
<dbReference type="InterPro" id="IPR008258">
    <property type="entry name" value="Transglycosylase_SLT_dom_1"/>
</dbReference>
<dbReference type="Gene3D" id="1.10.530.10">
    <property type="match status" value="1"/>
</dbReference>
<dbReference type="GO" id="GO:0004553">
    <property type="term" value="F:hydrolase activity, hydrolyzing O-glycosyl compounds"/>
    <property type="evidence" value="ECO:0007669"/>
    <property type="project" value="InterPro"/>
</dbReference>
<dbReference type="AlphaFoldDB" id="A0A1T4ZUN4"/>
<protein>
    <submittedName>
        <fullName evidence="5">Soluble lytic murein transglycosylase</fullName>
    </submittedName>
</protein>
<dbReference type="PANTHER" id="PTHR37423">
    <property type="entry name" value="SOLUBLE LYTIC MUREIN TRANSGLYCOSYLASE-RELATED"/>
    <property type="match status" value="1"/>
</dbReference>
<evidence type="ECO:0000313" key="6">
    <source>
        <dbReference type="Proteomes" id="UP000190044"/>
    </source>
</evidence>
<evidence type="ECO:0000256" key="3">
    <source>
        <dbReference type="ARBA" id="ARBA00022729"/>
    </source>
</evidence>
<dbReference type="InterPro" id="IPR023346">
    <property type="entry name" value="Lysozyme-like_dom_sf"/>
</dbReference>
<dbReference type="Gene3D" id="1.25.20.10">
    <property type="entry name" value="Bacterial muramidases"/>
    <property type="match status" value="1"/>
</dbReference>
<proteinExistence type="inferred from homology"/>
<name>A0A1T4ZUN4_9SPHN</name>
<dbReference type="GO" id="GO:0042597">
    <property type="term" value="C:periplasmic space"/>
    <property type="evidence" value="ECO:0007669"/>
    <property type="project" value="InterPro"/>
</dbReference>
<dbReference type="Pfam" id="PF01464">
    <property type="entry name" value="SLT"/>
    <property type="match status" value="1"/>
</dbReference>
<reference evidence="6" key="1">
    <citation type="submission" date="2017-02" db="EMBL/GenBank/DDBJ databases">
        <authorList>
            <person name="Varghese N."/>
            <person name="Submissions S."/>
        </authorList>
    </citation>
    <scope>NUCLEOTIDE SEQUENCE [LARGE SCALE GENOMIC DNA]</scope>
    <source>
        <strain evidence="6">R11H</strain>
    </source>
</reference>
<dbReference type="SUPFAM" id="SSF48435">
    <property type="entry name" value="Bacterial muramidases"/>
    <property type="match status" value="1"/>
</dbReference>
<evidence type="ECO:0000259" key="4">
    <source>
        <dbReference type="Pfam" id="PF01464"/>
    </source>
</evidence>
<dbReference type="SUPFAM" id="SSF53955">
    <property type="entry name" value="Lysozyme-like"/>
    <property type="match status" value="1"/>
</dbReference>
<comment type="similarity">
    <text evidence="2">Belongs to the virb1 family.</text>
</comment>
<sequence>MNAYSARCKEFATIMPGMSYLSSISRLAIAAALFIPAVACAGELTPEQMNWYRAQMGLASASTSPPTTTNSVGDAVLEWRRLTQDSNASFDRLSRFLMANRGWPDADKMRVRAEKAIAIDSFDPARTLAYFQAFPPKTPSGELRMALALNASGRRDEANAAVRRAWRGGSLTQDEVNRVLTFFPGALTTADHDARMERLLWSNDTSAAARQLVFTSPHRRAVYSARLAMRSGAVDAALQASAVEAANPSILRTDPGYITAKATWLRRSGRDGEARALLAGPRELASAPLDAEEWLETLLTNARLASAGGDKATAYRIAKQIDDALPAGTVVREQPLGVRDDYTSLAWLAGELAFKQLNRPAEAVRLYRAYGDAARSAQTRTKGYYWAGRAALAAGDAETANAYLADAAEHYDQFYGQLALERLGRPQPRPASTPSIQVSQAEMTAFENDRLVRAARALGEIGAWREQSLFLRALAQKATSPADHVLAGQLASQIGRPDLGVMIGRSAQANSLDAVEVSGFPTVRVPAGHESNWTFIHAITRQESQFDRAAISHAGARGMMQLMPGTAREVAGKLGLSYDAGSLTTDTNYNMTLGSTYFQQMLRYFGGSYPLAIAAYNAGPGNVNKWLRANGDPRSGAISIVDWIEAIPIFETRNYVQRVLENAVVYDTLREGGGARRAAPLSFYLGKSTPG</sequence>
<accession>A0A1T4ZUN4</accession>
<organism evidence="5 6">
    <name type="scientific">Sphingopyxis flava</name>
    <dbReference type="NCBI Taxonomy" id="1507287"/>
    <lineage>
        <taxon>Bacteria</taxon>
        <taxon>Pseudomonadati</taxon>
        <taxon>Pseudomonadota</taxon>
        <taxon>Alphaproteobacteria</taxon>
        <taxon>Sphingomonadales</taxon>
        <taxon>Sphingomonadaceae</taxon>
        <taxon>Sphingopyxis</taxon>
    </lineage>
</organism>